<name>A0AAV6I5E0_9ERIC</name>
<accession>A0AAV6I5E0</accession>
<dbReference type="AlphaFoldDB" id="A0AAV6I5E0"/>
<keyword evidence="4" id="KW-1185">Reference proteome</keyword>
<dbReference type="InterPro" id="IPR005174">
    <property type="entry name" value="KIB1-4_b-propeller"/>
</dbReference>
<feature type="compositionally biased region" description="Low complexity" evidence="1">
    <location>
        <begin position="108"/>
        <end position="119"/>
    </location>
</feature>
<reference evidence="3" key="1">
    <citation type="submission" date="2020-08" db="EMBL/GenBank/DDBJ databases">
        <title>Plant Genome Project.</title>
        <authorList>
            <person name="Zhang R.-G."/>
        </authorList>
    </citation>
    <scope>NUCLEOTIDE SEQUENCE</scope>
    <source>
        <strain evidence="3">WSP0</strain>
        <tissue evidence="3">Leaf</tissue>
    </source>
</reference>
<comment type="caution">
    <text evidence="3">The sequence shown here is derived from an EMBL/GenBank/DDBJ whole genome shotgun (WGS) entry which is preliminary data.</text>
</comment>
<dbReference type="InterPro" id="IPR050942">
    <property type="entry name" value="F-box_BR-signaling"/>
</dbReference>
<dbReference type="Pfam" id="PF03478">
    <property type="entry name" value="Beta-prop_KIB1-4"/>
    <property type="match status" value="1"/>
</dbReference>
<organism evidence="3 4">
    <name type="scientific">Rhododendron griersonianum</name>
    <dbReference type="NCBI Taxonomy" id="479676"/>
    <lineage>
        <taxon>Eukaryota</taxon>
        <taxon>Viridiplantae</taxon>
        <taxon>Streptophyta</taxon>
        <taxon>Embryophyta</taxon>
        <taxon>Tracheophyta</taxon>
        <taxon>Spermatophyta</taxon>
        <taxon>Magnoliopsida</taxon>
        <taxon>eudicotyledons</taxon>
        <taxon>Gunneridae</taxon>
        <taxon>Pentapetalae</taxon>
        <taxon>asterids</taxon>
        <taxon>Ericales</taxon>
        <taxon>Ericaceae</taxon>
        <taxon>Ericoideae</taxon>
        <taxon>Rhodoreae</taxon>
        <taxon>Rhododendron</taxon>
    </lineage>
</organism>
<dbReference type="PANTHER" id="PTHR44259">
    <property type="entry name" value="OS07G0183000 PROTEIN-RELATED"/>
    <property type="match status" value="1"/>
</dbReference>
<evidence type="ECO:0000313" key="3">
    <source>
        <dbReference type="EMBL" id="KAG5522314.1"/>
    </source>
</evidence>
<dbReference type="PANTHER" id="PTHR44259:SF107">
    <property type="entry name" value="F-BOX PROTEIN SKIP23-LIKE"/>
    <property type="match status" value="1"/>
</dbReference>
<gene>
    <name evidence="3" type="ORF">RHGRI_034482</name>
</gene>
<feature type="region of interest" description="Disordered" evidence="1">
    <location>
        <begin position="108"/>
        <end position="127"/>
    </location>
</feature>
<dbReference type="EMBL" id="JACTNZ010000012">
    <property type="protein sequence ID" value="KAG5522314.1"/>
    <property type="molecule type" value="Genomic_DNA"/>
</dbReference>
<protein>
    <recommendedName>
        <fullName evidence="2">KIB1-4 beta-propeller domain-containing protein</fullName>
    </recommendedName>
</protein>
<dbReference type="Proteomes" id="UP000823749">
    <property type="component" value="Chromosome 12"/>
</dbReference>
<evidence type="ECO:0000256" key="1">
    <source>
        <dbReference type="SAM" id="MobiDB-lite"/>
    </source>
</evidence>
<evidence type="ECO:0000313" key="4">
    <source>
        <dbReference type="Proteomes" id="UP000823749"/>
    </source>
</evidence>
<sequence>MYAAVNIHVPHSLTTGPLPPTLSSSAISLHLPIGEVQRQGSKEAMSQLLITSLQGFLQFNQFWKATLRAACEGHTRIFPATKRLLKNRLDETMLFLVSKLIFDHFSTPTKNNSTSTPTPAKKNNSPSFLTVQTNQHICIGSKGSTMRINPKLGSAPLQRMDLYQEDDRTLKKCRIGSRNQGQAKISASSDDSLKESLKRTERFPPWSGLPKDILDCILAKLTLLADYDRFGAVCVSWRNASLANRSCRLETQLTSPLLLLLSPENARVEEDGHDWTFSLYDVVKRIVVQDNIKLPALPKSHGRCCGSSHGWLIMADDFLSITLLNPFYIGGGSKCGGGMIRLPPLNYPPRLRFMMLIDEDEYISELSICKVVLSANPALAPEDYVVMVIYGVVKSLAFIRSGDKDWTYVRGRTGCYDVVYCNGKIYAVDCSGILAHCDTTEPVPRLRKMAPAPYPIHHLQSDVEFYYLVESPQNQLLLVCRMMVCTPRDNDNDPWFQTTGFKIFKLLVLGKLTAYVELKTLSDNALFLGDNHSTCVPAVASNGFPGVQPNSIYFTDHALSYYTFQPNTLRVPADMGVFNLEDQSLGKYYDPDNNLFCLVCVTPPVWFLPSLPGKWA</sequence>
<proteinExistence type="predicted"/>
<feature type="domain" description="KIB1-4 beta-propeller" evidence="2">
    <location>
        <begin position="292"/>
        <end position="579"/>
    </location>
</feature>
<evidence type="ECO:0000259" key="2">
    <source>
        <dbReference type="Pfam" id="PF03478"/>
    </source>
</evidence>